<evidence type="ECO:0000313" key="1">
    <source>
        <dbReference type="EMBL" id="SES25480.1"/>
    </source>
</evidence>
<dbReference type="OrthoDB" id="759695at2"/>
<dbReference type="AlphaFoldDB" id="A0A1H9VUJ0"/>
<accession>A0A1H9VUJ0</accession>
<name>A0A1H9VUJ0_9SPHI</name>
<gene>
    <name evidence="1" type="ORF">SAMN04488023_15017</name>
</gene>
<proteinExistence type="predicted"/>
<protein>
    <submittedName>
        <fullName evidence="1">Uncharacterized protein</fullName>
    </submittedName>
</protein>
<evidence type="ECO:0000313" key="2">
    <source>
        <dbReference type="Proteomes" id="UP000199572"/>
    </source>
</evidence>
<organism evidence="1 2">
    <name type="scientific">Pedobacter rhizosphaerae</name>
    <dbReference type="NCBI Taxonomy" id="390241"/>
    <lineage>
        <taxon>Bacteria</taxon>
        <taxon>Pseudomonadati</taxon>
        <taxon>Bacteroidota</taxon>
        <taxon>Sphingobacteriia</taxon>
        <taxon>Sphingobacteriales</taxon>
        <taxon>Sphingobacteriaceae</taxon>
        <taxon>Pedobacter</taxon>
    </lineage>
</organism>
<dbReference type="EMBL" id="FOGG01000050">
    <property type="protein sequence ID" value="SES25480.1"/>
    <property type="molecule type" value="Genomic_DNA"/>
</dbReference>
<dbReference type="Proteomes" id="UP000199572">
    <property type="component" value="Unassembled WGS sequence"/>
</dbReference>
<reference evidence="1 2" key="1">
    <citation type="submission" date="2016-10" db="EMBL/GenBank/DDBJ databases">
        <authorList>
            <person name="de Groot N.N."/>
        </authorList>
    </citation>
    <scope>NUCLEOTIDE SEQUENCE [LARGE SCALE GENOMIC DNA]</scope>
    <source>
        <strain evidence="1 2">DSM 18610</strain>
    </source>
</reference>
<dbReference type="RefSeq" id="WP_090889335.1">
    <property type="nucleotide sequence ID" value="NZ_FOGG01000050.1"/>
</dbReference>
<keyword evidence="2" id="KW-1185">Reference proteome</keyword>
<sequence>MQTTKSKNPNTQFPTQVEAVNQVQQLIKSYFELISLSRINETLIKLASAAIAPHNRSKKPTPIDIAGRLYDVRITLNLLYKVKAVLKQDFIQCTTNEMLNKLSAINNFDIDDMAELLYTGLDTYIFKEKDFEGSSLSFSCEIISGFKMIYDWLSECEKWHQSVK</sequence>